<protein>
    <recommendedName>
        <fullName evidence="3">Ankyrin</fullName>
    </recommendedName>
</protein>
<name>A0A1Y2BRE8_9FUNG</name>
<accession>A0A1Y2BRE8</accession>
<organism evidence="1 2">
    <name type="scientific">Rhizoclosmatium globosum</name>
    <dbReference type="NCBI Taxonomy" id="329046"/>
    <lineage>
        <taxon>Eukaryota</taxon>
        <taxon>Fungi</taxon>
        <taxon>Fungi incertae sedis</taxon>
        <taxon>Chytridiomycota</taxon>
        <taxon>Chytridiomycota incertae sedis</taxon>
        <taxon>Chytridiomycetes</taxon>
        <taxon>Chytridiales</taxon>
        <taxon>Chytriomycetaceae</taxon>
        <taxon>Rhizoclosmatium</taxon>
    </lineage>
</organism>
<comment type="caution">
    <text evidence="1">The sequence shown here is derived from an EMBL/GenBank/DDBJ whole genome shotgun (WGS) entry which is preliminary data.</text>
</comment>
<reference evidence="1 2" key="1">
    <citation type="submission" date="2016-07" db="EMBL/GenBank/DDBJ databases">
        <title>Pervasive Adenine N6-methylation of Active Genes in Fungi.</title>
        <authorList>
            <consortium name="DOE Joint Genome Institute"/>
            <person name="Mondo S.J."/>
            <person name="Dannebaum R.O."/>
            <person name="Kuo R.C."/>
            <person name="Labutti K."/>
            <person name="Haridas S."/>
            <person name="Kuo A."/>
            <person name="Salamov A."/>
            <person name="Ahrendt S.R."/>
            <person name="Lipzen A."/>
            <person name="Sullivan W."/>
            <person name="Andreopoulos W.B."/>
            <person name="Clum A."/>
            <person name="Lindquist E."/>
            <person name="Daum C."/>
            <person name="Ramamoorthy G.K."/>
            <person name="Gryganskyi A."/>
            <person name="Culley D."/>
            <person name="Magnuson J.K."/>
            <person name="James T.Y."/>
            <person name="O'Malley M.A."/>
            <person name="Stajich J.E."/>
            <person name="Spatafora J.W."/>
            <person name="Visel A."/>
            <person name="Grigoriev I.V."/>
        </authorList>
    </citation>
    <scope>NUCLEOTIDE SEQUENCE [LARGE SCALE GENOMIC DNA]</scope>
    <source>
        <strain evidence="1 2">JEL800</strain>
    </source>
</reference>
<dbReference type="OrthoDB" id="2163089at2759"/>
<dbReference type="Pfam" id="PF00023">
    <property type="entry name" value="Ank"/>
    <property type="match status" value="1"/>
</dbReference>
<keyword evidence="2" id="KW-1185">Reference proteome</keyword>
<proteinExistence type="predicted"/>
<dbReference type="InterPro" id="IPR036770">
    <property type="entry name" value="Ankyrin_rpt-contain_sf"/>
</dbReference>
<dbReference type="InterPro" id="IPR002110">
    <property type="entry name" value="Ankyrin_rpt"/>
</dbReference>
<evidence type="ECO:0008006" key="3">
    <source>
        <dbReference type="Google" id="ProtNLM"/>
    </source>
</evidence>
<dbReference type="AlphaFoldDB" id="A0A1Y2BRE8"/>
<evidence type="ECO:0000313" key="2">
    <source>
        <dbReference type="Proteomes" id="UP000193642"/>
    </source>
</evidence>
<dbReference type="Gene3D" id="1.25.40.20">
    <property type="entry name" value="Ankyrin repeat-containing domain"/>
    <property type="match status" value="1"/>
</dbReference>
<dbReference type="EMBL" id="MCGO01000054">
    <property type="protein sequence ID" value="ORY36715.1"/>
    <property type="molecule type" value="Genomic_DNA"/>
</dbReference>
<dbReference type="Proteomes" id="UP000193642">
    <property type="component" value="Unassembled WGS sequence"/>
</dbReference>
<sequence>MACQVNQVECARFLYQIPSVREVYDPEGMALYEACKENQMEAVKFLLEDSRANPLGCFEVACGDGHVEVVKVLLEDPRTNQAATEYAGFLGACEFGHFEVVDYCFRVDNSARSEAAAIQQNSVGFYGVGQILALLQRQW</sequence>
<evidence type="ECO:0000313" key="1">
    <source>
        <dbReference type="EMBL" id="ORY36715.1"/>
    </source>
</evidence>
<dbReference type="SUPFAM" id="SSF48403">
    <property type="entry name" value="Ankyrin repeat"/>
    <property type="match status" value="1"/>
</dbReference>
<gene>
    <name evidence="1" type="ORF">BCR33DRAFT_475620</name>
</gene>